<dbReference type="EMBL" id="CACVKT020007786">
    <property type="protein sequence ID" value="CAC5410651.1"/>
    <property type="molecule type" value="Genomic_DNA"/>
</dbReference>
<feature type="repeat" description="ANK" evidence="3">
    <location>
        <begin position="4"/>
        <end position="36"/>
    </location>
</feature>
<proteinExistence type="predicted"/>
<keyword evidence="1" id="KW-0677">Repeat</keyword>
<dbReference type="AlphaFoldDB" id="A0A6J8DT44"/>
<dbReference type="SMART" id="SM00248">
    <property type="entry name" value="ANK"/>
    <property type="match status" value="4"/>
</dbReference>
<keyword evidence="5" id="KW-1185">Reference proteome</keyword>
<dbReference type="InterPro" id="IPR002110">
    <property type="entry name" value="Ankyrin_rpt"/>
</dbReference>
<evidence type="ECO:0000313" key="5">
    <source>
        <dbReference type="Proteomes" id="UP000507470"/>
    </source>
</evidence>
<dbReference type="Pfam" id="PF12796">
    <property type="entry name" value="Ank_2"/>
    <property type="match status" value="1"/>
</dbReference>
<keyword evidence="2 3" id="KW-0040">ANK repeat</keyword>
<evidence type="ECO:0000256" key="2">
    <source>
        <dbReference type="ARBA" id="ARBA00023043"/>
    </source>
</evidence>
<accession>A0A6J8DT44</accession>
<dbReference type="PROSITE" id="PS50088">
    <property type="entry name" value="ANK_REPEAT"/>
    <property type="match status" value="2"/>
</dbReference>
<dbReference type="Pfam" id="PF13637">
    <property type="entry name" value="Ank_4"/>
    <property type="match status" value="1"/>
</dbReference>
<dbReference type="PROSITE" id="PS50297">
    <property type="entry name" value="ANK_REP_REGION"/>
    <property type="match status" value="2"/>
</dbReference>
<dbReference type="PANTHER" id="PTHR24198:SF165">
    <property type="entry name" value="ANKYRIN REPEAT-CONTAINING PROTEIN-RELATED"/>
    <property type="match status" value="1"/>
</dbReference>
<dbReference type="Gene3D" id="1.25.40.20">
    <property type="entry name" value="Ankyrin repeat-containing domain"/>
    <property type="match status" value="1"/>
</dbReference>
<dbReference type="SUPFAM" id="SSF48403">
    <property type="entry name" value="Ankyrin repeat"/>
    <property type="match status" value="1"/>
</dbReference>
<feature type="repeat" description="ANK" evidence="3">
    <location>
        <begin position="72"/>
        <end position="104"/>
    </location>
</feature>
<dbReference type="OrthoDB" id="6120455at2759"/>
<gene>
    <name evidence="4" type="ORF">MCOR_43823</name>
</gene>
<evidence type="ECO:0000256" key="1">
    <source>
        <dbReference type="ARBA" id="ARBA00022737"/>
    </source>
</evidence>
<sequence>MQENGWSALHVACKKGHIEVVKLLVDVGMNFNDTTNNGSTPLYKACHGVKFLLDLNGQALNSRVDTTIKHEKGWSALHVACKEGHIKVVKLLIDAGMNLNDTTNSGSTPLYNCQGGHYDTVKFLLDLNGQTLNSRVDTTIKDTNGWSAYSI</sequence>
<name>A0A6J8DT44_MYTCO</name>
<dbReference type="PRINTS" id="PR01415">
    <property type="entry name" value="ANKYRIN"/>
</dbReference>
<dbReference type="PANTHER" id="PTHR24198">
    <property type="entry name" value="ANKYRIN REPEAT AND PROTEIN KINASE DOMAIN-CONTAINING PROTEIN"/>
    <property type="match status" value="1"/>
</dbReference>
<evidence type="ECO:0000313" key="4">
    <source>
        <dbReference type="EMBL" id="CAC5410651.1"/>
    </source>
</evidence>
<dbReference type="InterPro" id="IPR036770">
    <property type="entry name" value="Ankyrin_rpt-contain_sf"/>
</dbReference>
<protein>
    <submittedName>
        <fullName evidence="4">Uncharacterized protein</fullName>
    </submittedName>
</protein>
<reference evidence="4 5" key="1">
    <citation type="submission" date="2020-06" db="EMBL/GenBank/DDBJ databases">
        <authorList>
            <person name="Li R."/>
            <person name="Bekaert M."/>
        </authorList>
    </citation>
    <scope>NUCLEOTIDE SEQUENCE [LARGE SCALE GENOMIC DNA]</scope>
    <source>
        <strain evidence="5">wild</strain>
    </source>
</reference>
<organism evidence="4 5">
    <name type="scientific">Mytilus coruscus</name>
    <name type="common">Sea mussel</name>
    <dbReference type="NCBI Taxonomy" id="42192"/>
    <lineage>
        <taxon>Eukaryota</taxon>
        <taxon>Metazoa</taxon>
        <taxon>Spiralia</taxon>
        <taxon>Lophotrochozoa</taxon>
        <taxon>Mollusca</taxon>
        <taxon>Bivalvia</taxon>
        <taxon>Autobranchia</taxon>
        <taxon>Pteriomorphia</taxon>
        <taxon>Mytilida</taxon>
        <taxon>Mytiloidea</taxon>
        <taxon>Mytilidae</taxon>
        <taxon>Mytilinae</taxon>
        <taxon>Mytilus</taxon>
    </lineage>
</organism>
<dbReference type="Proteomes" id="UP000507470">
    <property type="component" value="Unassembled WGS sequence"/>
</dbReference>
<evidence type="ECO:0000256" key="3">
    <source>
        <dbReference type="PROSITE-ProRule" id="PRU00023"/>
    </source>
</evidence>